<sequence length="51" mass="5840">MLTLVGFTEVLKTIYTLSYPFIQSSSPPYQKLKNALKEHPGCRESLDSLFF</sequence>
<reference evidence="1 2" key="1">
    <citation type="submission" date="2016-10" db="EMBL/GenBank/DDBJ databases">
        <authorList>
            <person name="de Groot N.N."/>
        </authorList>
    </citation>
    <scope>NUCLEOTIDE SEQUENCE [LARGE SCALE GENOMIC DNA]</scope>
    <source>
        <strain evidence="1 2">DSM 45514</strain>
    </source>
</reference>
<protein>
    <submittedName>
        <fullName evidence="1">Uncharacterized protein</fullName>
    </submittedName>
</protein>
<name>A0A1G6LZT2_9BACL</name>
<evidence type="ECO:0000313" key="1">
    <source>
        <dbReference type="EMBL" id="SDC48206.1"/>
    </source>
</evidence>
<dbReference type="STRING" id="1236220.SAMN04488112_108179"/>
<accession>A0A1G6LZT2</accession>
<gene>
    <name evidence="1" type="ORF">SAMN04488112_108179</name>
</gene>
<proteinExistence type="predicted"/>
<evidence type="ECO:0000313" key="2">
    <source>
        <dbReference type="Proteomes" id="UP000199387"/>
    </source>
</evidence>
<dbReference type="EMBL" id="FMZA01000008">
    <property type="protein sequence ID" value="SDC48206.1"/>
    <property type="molecule type" value="Genomic_DNA"/>
</dbReference>
<dbReference type="Proteomes" id="UP000199387">
    <property type="component" value="Unassembled WGS sequence"/>
</dbReference>
<organism evidence="1 2">
    <name type="scientific">Melghirimyces thermohalophilus</name>
    <dbReference type="NCBI Taxonomy" id="1236220"/>
    <lineage>
        <taxon>Bacteria</taxon>
        <taxon>Bacillati</taxon>
        <taxon>Bacillota</taxon>
        <taxon>Bacilli</taxon>
        <taxon>Bacillales</taxon>
        <taxon>Thermoactinomycetaceae</taxon>
        <taxon>Melghirimyces</taxon>
    </lineage>
</organism>
<dbReference type="AlphaFoldDB" id="A0A1G6LZT2"/>
<feature type="non-terminal residue" evidence="1">
    <location>
        <position position="51"/>
    </location>
</feature>
<keyword evidence="2" id="KW-1185">Reference proteome</keyword>